<protein>
    <submittedName>
        <fullName evidence="3">Uncharacterized protein</fullName>
    </submittedName>
</protein>
<keyword evidence="2" id="KW-1133">Transmembrane helix</keyword>
<gene>
    <name evidence="3" type="ORF">G4Y79_01910</name>
</gene>
<dbReference type="RefSeq" id="WP_195171223.1">
    <property type="nucleotide sequence ID" value="NZ_CP062983.1"/>
</dbReference>
<keyword evidence="2" id="KW-0812">Transmembrane</keyword>
<evidence type="ECO:0000256" key="1">
    <source>
        <dbReference type="SAM" id="MobiDB-lite"/>
    </source>
</evidence>
<evidence type="ECO:0000256" key="2">
    <source>
        <dbReference type="SAM" id="Phobius"/>
    </source>
</evidence>
<evidence type="ECO:0000313" key="3">
    <source>
        <dbReference type="EMBL" id="QPC83154.1"/>
    </source>
</evidence>
<proteinExistence type="predicted"/>
<feature type="region of interest" description="Disordered" evidence="1">
    <location>
        <begin position="48"/>
        <end position="76"/>
    </location>
</feature>
<dbReference type="KEGG" id="pmet:G4Y79_01910"/>
<dbReference type="AlphaFoldDB" id="A0A7S8EA27"/>
<feature type="transmembrane region" description="Helical" evidence="2">
    <location>
        <begin position="21"/>
        <end position="42"/>
    </location>
</feature>
<keyword evidence="4" id="KW-1185">Reference proteome</keyword>
<dbReference type="EMBL" id="CP062983">
    <property type="protein sequence ID" value="QPC83154.1"/>
    <property type="molecule type" value="Genomic_DNA"/>
</dbReference>
<organism evidence="3 4">
    <name type="scientific">Phototrophicus methaneseepsis</name>
    <dbReference type="NCBI Taxonomy" id="2710758"/>
    <lineage>
        <taxon>Bacteria</taxon>
        <taxon>Bacillati</taxon>
        <taxon>Chloroflexota</taxon>
        <taxon>Candidatus Thermofontia</taxon>
        <taxon>Phototrophicales</taxon>
        <taxon>Phototrophicaceae</taxon>
        <taxon>Phototrophicus</taxon>
    </lineage>
</organism>
<evidence type="ECO:0000313" key="4">
    <source>
        <dbReference type="Proteomes" id="UP000594468"/>
    </source>
</evidence>
<sequence length="76" mass="8527">MKQSETTKLGDEGKKKTSWMIVLAFTLFVIWMIYISVQTLTIDSPSMPADMPDMNSSSTEVAPTEMPESMPDMNHP</sequence>
<dbReference type="Proteomes" id="UP000594468">
    <property type="component" value="Chromosome"/>
</dbReference>
<reference evidence="3 4" key="1">
    <citation type="submission" date="2020-02" db="EMBL/GenBank/DDBJ databases">
        <authorList>
            <person name="Zheng R.K."/>
            <person name="Sun C.M."/>
        </authorList>
    </citation>
    <scope>NUCLEOTIDE SEQUENCE [LARGE SCALE GENOMIC DNA]</scope>
    <source>
        <strain evidence="4">rifampicinis</strain>
    </source>
</reference>
<keyword evidence="2" id="KW-0472">Membrane</keyword>
<accession>A0A7S8EA27</accession>
<name>A0A7S8EA27_9CHLR</name>